<evidence type="ECO:0000259" key="10">
    <source>
        <dbReference type="PROSITE" id="PS50164"/>
    </source>
</evidence>
<dbReference type="Pfam" id="PF08459">
    <property type="entry name" value="UvrC_RNaseH_dom"/>
    <property type="match status" value="1"/>
</dbReference>
<dbReference type="Pfam" id="PF02151">
    <property type="entry name" value="UVR"/>
    <property type="match status" value="1"/>
</dbReference>
<dbReference type="Pfam" id="PF14520">
    <property type="entry name" value="HHH_5"/>
    <property type="match status" value="1"/>
</dbReference>
<dbReference type="SMART" id="SM00278">
    <property type="entry name" value="HhH1"/>
    <property type="match status" value="2"/>
</dbReference>
<dbReference type="PROSITE" id="PS50165">
    <property type="entry name" value="UVRC"/>
    <property type="match status" value="1"/>
</dbReference>
<evidence type="ECO:0000256" key="4">
    <source>
        <dbReference type="ARBA" id="ARBA00022881"/>
    </source>
</evidence>
<dbReference type="NCBIfam" id="NF001824">
    <property type="entry name" value="PRK00558.1-5"/>
    <property type="match status" value="1"/>
</dbReference>
<evidence type="ECO:0000313" key="13">
    <source>
        <dbReference type="Proteomes" id="UP001621714"/>
    </source>
</evidence>
<dbReference type="InterPro" id="IPR036876">
    <property type="entry name" value="UVR_dom_sf"/>
</dbReference>
<feature type="domain" description="GIY-YIG" evidence="10">
    <location>
        <begin position="25"/>
        <end position="104"/>
    </location>
</feature>
<evidence type="ECO:0000256" key="8">
    <source>
        <dbReference type="SAM" id="MobiDB-lite"/>
    </source>
</evidence>
<dbReference type="SUPFAM" id="SSF82771">
    <property type="entry name" value="GIY-YIG endonuclease"/>
    <property type="match status" value="1"/>
</dbReference>
<evidence type="ECO:0000256" key="6">
    <source>
        <dbReference type="ARBA" id="ARBA00023236"/>
    </source>
</evidence>
<feature type="domain" description="UVR" evidence="9">
    <location>
        <begin position="214"/>
        <end position="249"/>
    </location>
</feature>
<sequence length="641" mass="72565">MSLRRLASMASTPFEHRRFLKNLTQAPGIYQMFDQQDRILYVGKAKNLKNRLSSYFRPAHQLHPKTQALVARIANIEVTLTHNEIEALLLEQNLIKALKPPFNILLRDDKSYPFLHFSHHPWPALTVQRVRQERGPGEWFGPYPNAASVRDIIQLLYRTFRLRQCDDATFHNRSRPCLQYQIQRCSAPCTGEISAEDYQRDLHHARLLLQGKDHELTLSLADRMEAAAAELDFESAALFRDQIQQLRQMQQEQNVDTGLGEVDVFALEVHGLRTCVTLLQLRQGRLLATRHFRFKDPLEASPADRLQAFIAQHFLVRSPLPPAPELLISPALAAEEQEALQNSLSAHYGRKLKITSQVRAQRARWLDLARANALEQLNSEARQEQSQQARFASLEAALKLDQPLERIECFDISHSHGEATIASCVVFDRQGPRRQDYRRFNIHDITPGDDYAAMAQALARRYPAPGDDESTTATPSTNKQAKSPRPWPDLLILDGGKGQLNAARDYFAAQGLTGAFHLLGVAKGTTRKAGLETLYFETPEQELVLPSHSPALHLIQHIRDESHRVAIQAHRQKRDKKRTQSALEDIPGIGPKRRQALLRHFGGIKAIEAASLDALCQVEGISRGLAEDIRARLNPKNHSLK</sequence>
<dbReference type="Gene3D" id="1.10.150.20">
    <property type="entry name" value="5' to 3' exonuclease, C-terminal subdomain"/>
    <property type="match status" value="1"/>
</dbReference>
<feature type="compositionally biased region" description="Polar residues" evidence="8">
    <location>
        <begin position="471"/>
        <end position="481"/>
    </location>
</feature>
<evidence type="ECO:0000256" key="1">
    <source>
        <dbReference type="ARBA" id="ARBA00022490"/>
    </source>
</evidence>
<dbReference type="PROSITE" id="PS50164">
    <property type="entry name" value="GIY_YIG"/>
    <property type="match status" value="1"/>
</dbReference>
<keyword evidence="3 7" id="KW-0228">DNA excision</keyword>
<dbReference type="InterPro" id="IPR035901">
    <property type="entry name" value="GIY-YIG_endonuc_sf"/>
</dbReference>
<comment type="similarity">
    <text evidence="7">Belongs to the UvrC family.</text>
</comment>
<dbReference type="InterPro" id="IPR001162">
    <property type="entry name" value="UvrC_RNase_H_dom"/>
</dbReference>
<dbReference type="NCBIfam" id="TIGR00194">
    <property type="entry name" value="uvrC"/>
    <property type="match status" value="1"/>
</dbReference>
<dbReference type="Gene3D" id="3.30.420.340">
    <property type="entry name" value="UvrC, RNAse H endonuclease domain"/>
    <property type="match status" value="1"/>
</dbReference>
<accession>A0ABW8PX38</accession>
<keyword evidence="5 7" id="KW-0234">DNA repair</keyword>
<dbReference type="CDD" id="cd10434">
    <property type="entry name" value="GIY-YIG_UvrC_Cho"/>
    <property type="match status" value="1"/>
</dbReference>
<dbReference type="InterPro" id="IPR050066">
    <property type="entry name" value="UvrABC_protein_C"/>
</dbReference>
<keyword evidence="13" id="KW-1185">Reference proteome</keyword>
<dbReference type="HAMAP" id="MF_00203">
    <property type="entry name" value="UvrC"/>
    <property type="match status" value="1"/>
</dbReference>
<gene>
    <name evidence="7 12" type="primary">uvrC</name>
    <name evidence="12" type="ORF">V6U78_07315</name>
</gene>
<dbReference type="EMBL" id="JBANFI010000004">
    <property type="protein sequence ID" value="MFK7160844.1"/>
    <property type="molecule type" value="Genomic_DNA"/>
</dbReference>
<keyword evidence="4 7" id="KW-0267">Excision nuclease</keyword>
<dbReference type="InterPro" id="IPR047296">
    <property type="entry name" value="GIY-YIG_UvrC_Cho"/>
</dbReference>
<comment type="caution">
    <text evidence="12">The sequence shown here is derived from an EMBL/GenBank/DDBJ whole genome shotgun (WGS) entry which is preliminary data.</text>
</comment>
<evidence type="ECO:0000259" key="11">
    <source>
        <dbReference type="PROSITE" id="PS50165"/>
    </source>
</evidence>
<feature type="domain" description="UvrC family homology region profile" evidence="11">
    <location>
        <begin position="264"/>
        <end position="507"/>
    </location>
</feature>
<dbReference type="InterPro" id="IPR004791">
    <property type="entry name" value="UvrC"/>
</dbReference>
<dbReference type="InterPro" id="IPR010994">
    <property type="entry name" value="RuvA_2-like"/>
</dbReference>
<evidence type="ECO:0000259" key="9">
    <source>
        <dbReference type="PROSITE" id="PS50151"/>
    </source>
</evidence>
<dbReference type="InterPro" id="IPR003583">
    <property type="entry name" value="Hlx-hairpin-Hlx_DNA-bd_motif"/>
</dbReference>
<proteinExistence type="inferred from homology"/>
<dbReference type="Pfam" id="PF01541">
    <property type="entry name" value="GIY-YIG"/>
    <property type="match status" value="1"/>
</dbReference>
<comment type="function">
    <text evidence="7">The UvrABC repair system catalyzes the recognition and processing of DNA lesions. UvrC both incises the 5' and 3' sides of the lesion. The N-terminal half is responsible for the 3' incision and the C-terminal half is responsible for the 5' incision.</text>
</comment>
<dbReference type="RefSeq" id="WP_405338958.1">
    <property type="nucleotide sequence ID" value="NZ_JBANFI010000004.1"/>
</dbReference>
<protein>
    <recommendedName>
        <fullName evidence="7">UvrABC system protein C</fullName>
        <shortName evidence="7">Protein UvrC</shortName>
    </recommendedName>
    <alternativeName>
        <fullName evidence="7">Excinuclease ABC subunit C</fullName>
    </alternativeName>
</protein>
<dbReference type="Proteomes" id="UP001621714">
    <property type="component" value="Unassembled WGS sequence"/>
</dbReference>
<evidence type="ECO:0000256" key="2">
    <source>
        <dbReference type="ARBA" id="ARBA00022763"/>
    </source>
</evidence>
<feature type="region of interest" description="Disordered" evidence="8">
    <location>
        <begin position="463"/>
        <end position="487"/>
    </location>
</feature>
<keyword evidence="1 7" id="KW-0963">Cytoplasm</keyword>
<name>A0ABW8PX38_9GAMM</name>
<organism evidence="12 13">
    <name type="scientific">Marinospirillum alkalitolerans</name>
    <dbReference type="NCBI Taxonomy" id="3123374"/>
    <lineage>
        <taxon>Bacteria</taxon>
        <taxon>Pseudomonadati</taxon>
        <taxon>Pseudomonadota</taxon>
        <taxon>Gammaproteobacteria</taxon>
        <taxon>Oceanospirillales</taxon>
        <taxon>Oceanospirillaceae</taxon>
        <taxon>Marinospirillum</taxon>
    </lineage>
</organism>
<dbReference type="InterPro" id="IPR001943">
    <property type="entry name" value="UVR_dom"/>
</dbReference>
<dbReference type="InterPro" id="IPR000305">
    <property type="entry name" value="GIY-YIG_endonuc"/>
</dbReference>
<evidence type="ECO:0000256" key="5">
    <source>
        <dbReference type="ARBA" id="ARBA00023204"/>
    </source>
</evidence>
<dbReference type="Gene3D" id="3.40.1440.10">
    <property type="entry name" value="GIY-YIG endonuclease"/>
    <property type="match status" value="1"/>
</dbReference>
<dbReference type="SUPFAM" id="SSF46600">
    <property type="entry name" value="C-terminal UvrC-binding domain of UvrB"/>
    <property type="match status" value="1"/>
</dbReference>
<dbReference type="Gene3D" id="4.10.860.10">
    <property type="entry name" value="UVR domain"/>
    <property type="match status" value="1"/>
</dbReference>
<evidence type="ECO:0000313" key="12">
    <source>
        <dbReference type="EMBL" id="MFK7160844.1"/>
    </source>
</evidence>
<comment type="subunit">
    <text evidence="7">Interacts with UvrB in an incision complex.</text>
</comment>
<comment type="subcellular location">
    <subcellularLocation>
        <location evidence="7">Cytoplasm</location>
    </subcellularLocation>
</comment>
<dbReference type="SUPFAM" id="SSF47781">
    <property type="entry name" value="RuvA domain 2-like"/>
    <property type="match status" value="1"/>
</dbReference>
<dbReference type="InterPro" id="IPR038476">
    <property type="entry name" value="UvrC_RNase_H_dom_sf"/>
</dbReference>
<dbReference type="PROSITE" id="PS50151">
    <property type="entry name" value="UVR"/>
    <property type="match status" value="1"/>
</dbReference>
<evidence type="ECO:0000256" key="7">
    <source>
        <dbReference type="HAMAP-Rule" id="MF_00203"/>
    </source>
</evidence>
<evidence type="ECO:0000256" key="3">
    <source>
        <dbReference type="ARBA" id="ARBA00022769"/>
    </source>
</evidence>
<reference evidence="12 13" key="1">
    <citation type="submission" date="2024-02" db="EMBL/GenBank/DDBJ databases">
        <title>Marinospirillum sp. MEB 164 isolated from Lonar lake sediment.</title>
        <authorList>
            <person name="Joshi A."/>
            <person name="Thite S."/>
        </authorList>
    </citation>
    <scope>NUCLEOTIDE SEQUENCE [LARGE SCALE GENOMIC DNA]</scope>
    <source>
        <strain evidence="12 13">MEB164</strain>
    </source>
</reference>
<dbReference type="Pfam" id="PF22920">
    <property type="entry name" value="UvrC_RNaseH"/>
    <property type="match status" value="1"/>
</dbReference>
<keyword evidence="2 7" id="KW-0227">DNA damage</keyword>
<keyword evidence="6 7" id="KW-0742">SOS response</keyword>
<dbReference type="PANTHER" id="PTHR30562:SF1">
    <property type="entry name" value="UVRABC SYSTEM PROTEIN C"/>
    <property type="match status" value="1"/>
</dbReference>
<dbReference type="PANTHER" id="PTHR30562">
    <property type="entry name" value="UVRC/OXIDOREDUCTASE"/>
    <property type="match status" value="1"/>
</dbReference>
<dbReference type="SMART" id="SM00465">
    <property type="entry name" value="GIYc"/>
    <property type="match status" value="1"/>
</dbReference>